<dbReference type="InterPro" id="IPR006145">
    <property type="entry name" value="PsdUridine_synth_RsuA/RluA"/>
</dbReference>
<dbReference type="Pfam" id="PF00849">
    <property type="entry name" value="PseudoU_synth_2"/>
    <property type="match status" value="1"/>
</dbReference>
<accession>A0ABQ1NF56</accession>
<comment type="catalytic activity">
    <reaction evidence="1 3">
        <text>a uridine in RNA = a pseudouridine in RNA</text>
        <dbReference type="Rhea" id="RHEA:48348"/>
        <dbReference type="Rhea" id="RHEA-COMP:12068"/>
        <dbReference type="Rhea" id="RHEA-COMP:12069"/>
        <dbReference type="ChEBI" id="CHEBI:65314"/>
        <dbReference type="ChEBI" id="CHEBI:65315"/>
    </reaction>
</comment>
<proteinExistence type="inferred from homology"/>
<dbReference type="Gene3D" id="3.30.2350.10">
    <property type="entry name" value="Pseudouridine synthase"/>
    <property type="match status" value="1"/>
</dbReference>
<dbReference type="PROSITE" id="PS01129">
    <property type="entry name" value="PSI_RLU"/>
    <property type="match status" value="1"/>
</dbReference>
<sequence length="295" mass="33039">MKQWSWTWKITEQQEGMLVRDYLGSVRAFSRQLLKQIKQSQGLRVNGADVTVRKVLHAGDRVEVALPIVKPAERLEPVALELVIVYEDDDLLILDKPAGLAVMPSMNHDVTLANGIIAYYEKHGVPSTVHIVTRLDKDTSGLVLVAKHAYSHSLLSRGYIGPIEKTYWALVEGHLINKEGMIDVPIGRKEGSIIEREIREDGQPAVTRYHVLRPLHAHSLVELELLTGRTHQIRIHMRHMGHPLAGDDLYGGSLSIMKRQALHCRRLTFPHPITGEVVSCEAELPADIKRAIGDA</sequence>
<keyword evidence="3" id="KW-0413">Isomerase</keyword>
<dbReference type="InterPro" id="IPR006225">
    <property type="entry name" value="PsdUridine_synth_RluC/D"/>
</dbReference>
<keyword evidence="6" id="KW-1185">Reference proteome</keyword>
<dbReference type="Proteomes" id="UP000619534">
    <property type="component" value="Unassembled WGS sequence"/>
</dbReference>
<gene>
    <name evidence="5" type="ORF">GCM10007216_01820</name>
</gene>
<dbReference type="EC" id="5.4.99.-" evidence="3"/>
<dbReference type="InterPro" id="IPR006224">
    <property type="entry name" value="PsdUridine_synth_RluA-like_CS"/>
</dbReference>
<comment type="similarity">
    <text evidence="2 3">Belongs to the pseudouridine synthase RluA family.</text>
</comment>
<comment type="caution">
    <text evidence="5">The sequence shown here is derived from an EMBL/GenBank/DDBJ whole genome shotgun (WGS) entry which is preliminary data.</text>
</comment>
<dbReference type="SUPFAM" id="SSF55120">
    <property type="entry name" value="Pseudouridine synthase"/>
    <property type="match status" value="1"/>
</dbReference>
<dbReference type="CDD" id="cd02869">
    <property type="entry name" value="PseudoU_synth_RluA_like"/>
    <property type="match status" value="1"/>
</dbReference>
<reference evidence="6" key="1">
    <citation type="journal article" date="2019" name="Int. J. Syst. Evol. Microbiol.">
        <title>The Global Catalogue of Microorganisms (GCM) 10K type strain sequencing project: providing services to taxonomists for standard genome sequencing and annotation.</title>
        <authorList>
            <consortium name="The Broad Institute Genomics Platform"/>
            <consortium name="The Broad Institute Genome Sequencing Center for Infectious Disease"/>
            <person name="Wu L."/>
            <person name="Ma J."/>
        </authorList>
    </citation>
    <scope>NUCLEOTIDE SEQUENCE [LARGE SCALE GENOMIC DNA]</scope>
    <source>
        <strain evidence="6">CCM 7282</strain>
    </source>
</reference>
<organism evidence="5 6">
    <name type="scientific">Thalassobacillus devorans</name>
    <dbReference type="NCBI Taxonomy" id="279813"/>
    <lineage>
        <taxon>Bacteria</taxon>
        <taxon>Bacillati</taxon>
        <taxon>Bacillota</taxon>
        <taxon>Bacilli</taxon>
        <taxon>Bacillales</taxon>
        <taxon>Bacillaceae</taxon>
        <taxon>Thalassobacillus</taxon>
    </lineage>
</organism>
<feature type="domain" description="Pseudouridine synthase RsuA/RluA-like" evidence="4">
    <location>
        <begin position="90"/>
        <end position="239"/>
    </location>
</feature>
<protein>
    <recommendedName>
        <fullName evidence="3">Pseudouridine synthase</fullName>
        <ecNumber evidence="3">5.4.99.-</ecNumber>
    </recommendedName>
</protein>
<dbReference type="RefSeq" id="WP_062444437.1">
    <property type="nucleotide sequence ID" value="NZ_BMCJ01000001.1"/>
</dbReference>
<evidence type="ECO:0000259" key="4">
    <source>
        <dbReference type="Pfam" id="PF00849"/>
    </source>
</evidence>
<dbReference type="EMBL" id="BMCJ01000001">
    <property type="protein sequence ID" value="GGC74857.1"/>
    <property type="molecule type" value="Genomic_DNA"/>
</dbReference>
<name>A0ABQ1NF56_9BACI</name>
<evidence type="ECO:0000256" key="2">
    <source>
        <dbReference type="ARBA" id="ARBA00010876"/>
    </source>
</evidence>
<evidence type="ECO:0000256" key="1">
    <source>
        <dbReference type="ARBA" id="ARBA00000073"/>
    </source>
</evidence>
<dbReference type="InterPro" id="IPR050188">
    <property type="entry name" value="RluA_PseudoU_synthase"/>
</dbReference>
<comment type="function">
    <text evidence="3">Responsible for synthesis of pseudouridine from uracil.</text>
</comment>
<dbReference type="InterPro" id="IPR020103">
    <property type="entry name" value="PsdUridine_synth_cat_dom_sf"/>
</dbReference>
<evidence type="ECO:0000256" key="3">
    <source>
        <dbReference type="RuleBase" id="RU362028"/>
    </source>
</evidence>
<dbReference type="PANTHER" id="PTHR21600:SF35">
    <property type="entry name" value="PSEUDOURIDINE SYNTHASE"/>
    <property type="match status" value="1"/>
</dbReference>
<dbReference type="PANTHER" id="PTHR21600">
    <property type="entry name" value="MITOCHONDRIAL RNA PSEUDOURIDINE SYNTHASE"/>
    <property type="match status" value="1"/>
</dbReference>
<evidence type="ECO:0000313" key="6">
    <source>
        <dbReference type="Proteomes" id="UP000619534"/>
    </source>
</evidence>
<dbReference type="NCBIfam" id="TIGR00005">
    <property type="entry name" value="rluA_subfam"/>
    <property type="match status" value="1"/>
</dbReference>
<evidence type="ECO:0000313" key="5">
    <source>
        <dbReference type="EMBL" id="GGC74857.1"/>
    </source>
</evidence>